<feature type="compositionally biased region" description="Polar residues" evidence="1">
    <location>
        <begin position="41"/>
        <end position="55"/>
    </location>
</feature>
<dbReference type="OrthoDB" id="3176940at2759"/>
<gene>
    <name evidence="3" type="ORF">EXIGLDRAFT_747022</name>
</gene>
<feature type="region of interest" description="Disordered" evidence="1">
    <location>
        <begin position="1"/>
        <end position="61"/>
    </location>
</feature>
<feature type="region of interest" description="Disordered" evidence="1">
    <location>
        <begin position="292"/>
        <end position="367"/>
    </location>
</feature>
<dbReference type="Pfam" id="PF20411">
    <property type="entry name" value="DUF6697"/>
    <property type="match status" value="1"/>
</dbReference>
<dbReference type="Proteomes" id="UP000077266">
    <property type="component" value="Unassembled WGS sequence"/>
</dbReference>
<evidence type="ECO:0000313" key="3">
    <source>
        <dbReference type="EMBL" id="KZV97506.1"/>
    </source>
</evidence>
<name>A0A165L8G6_EXIGL</name>
<dbReference type="EMBL" id="KV425929">
    <property type="protein sequence ID" value="KZV97506.1"/>
    <property type="molecule type" value="Genomic_DNA"/>
</dbReference>
<keyword evidence="4" id="KW-1185">Reference proteome</keyword>
<protein>
    <recommendedName>
        <fullName evidence="2">DUF6697 domain-containing protein</fullName>
    </recommendedName>
</protein>
<dbReference type="InterPro" id="IPR046520">
    <property type="entry name" value="DUF6697"/>
</dbReference>
<accession>A0A165L8G6</accession>
<proteinExistence type="predicted"/>
<evidence type="ECO:0000256" key="1">
    <source>
        <dbReference type="SAM" id="MobiDB-lite"/>
    </source>
</evidence>
<feature type="compositionally biased region" description="Acidic residues" evidence="1">
    <location>
        <begin position="7"/>
        <end position="26"/>
    </location>
</feature>
<reference evidence="3 4" key="1">
    <citation type="journal article" date="2016" name="Mol. Biol. Evol.">
        <title>Comparative Genomics of Early-Diverging Mushroom-Forming Fungi Provides Insights into the Origins of Lignocellulose Decay Capabilities.</title>
        <authorList>
            <person name="Nagy L.G."/>
            <person name="Riley R."/>
            <person name="Tritt A."/>
            <person name="Adam C."/>
            <person name="Daum C."/>
            <person name="Floudas D."/>
            <person name="Sun H."/>
            <person name="Yadav J.S."/>
            <person name="Pangilinan J."/>
            <person name="Larsson K.H."/>
            <person name="Matsuura K."/>
            <person name="Barry K."/>
            <person name="Labutti K."/>
            <person name="Kuo R."/>
            <person name="Ohm R.A."/>
            <person name="Bhattacharya S.S."/>
            <person name="Shirouzu T."/>
            <person name="Yoshinaga Y."/>
            <person name="Martin F.M."/>
            <person name="Grigoriev I.V."/>
            <person name="Hibbett D.S."/>
        </authorList>
    </citation>
    <scope>NUCLEOTIDE SEQUENCE [LARGE SCALE GENOMIC DNA]</scope>
    <source>
        <strain evidence="3 4">HHB12029</strain>
    </source>
</reference>
<feature type="compositionally biased region" description="Polar residues" evidence="1">
    <location>
        <begin position="339"/>
        <end position="348"/>
    </location>
</feature>
<organism evidence="3 4">
    <name type="scientific">Exidia glandulosa HHB12029</name>
    <dbReference type="NCBI Taxonomy" id="1314781"/>
    <lineage>
        <taxon>Eukaryota</taxon>
        <taxon>Fungi</taxon>
        <taxon>Dikarya</taxon>
        <taxon>Basidiomycota</taxon>
        <taxon>Agaricomycotina</taxon>
        <taxon>Agaricomycetes</taxon>
        <taxon>Auriculariales</taxon>
        <taxon>Exidiaceae</taxon>
        <taxon>Exidia</taxon>
    </lineage>
</organism>
<sequence>MAKAENVIDEYSDVETDYEANVDEGVIEGPVGPIKSEDLEQSTGTSAVRNGQPTRRSARNPIKQELEDTVDVDAFPTREEQLAQWRINVLAEFGLDHDPVVVAQDNLAPFSRLHISKVLGGQVQHAYANAHNKRIHLFPQRRQSPFLPAAPGEHGLFFTFGWRVEGENNGPVRLFIRDQRQAVWTYMGEYRPKAVRLLEAREWLLQSEQVKKDRVESLVKRKYKTALSVQKGAGKRKRLKLENSGRAIPVRGVPVTKQDVRAALDTGDEHMHLVALECVGYDVDVQHRLLRGPRNSTSDAVDVINRPSRRGQKRKRHTAETPSDNDSDVQSPPDVPSGRTKSLRQQPARSVRRRVAYGPGSASDNER</sequence>
<feature type="compositionally biased region" description="Basic residues" evidence="1">
    <location>
        <begin position="307"/>
        <end position="317"/>
    </location>
</feature>
<dbReference type="AlphaFoldDB" id="A0A165L8G6"/>
<feature type="compositionally biased region" description="Polar residues" evidence="1">
    <location>
        <begin position="320"/>
        <end position="330"/>
    </location>
</feature>
<dbReference type="STRING" id="1314781.A0A165L8G6"/>
<evidence type="ECO:0000313" key="4">
    <source>
        <dbReference type="Proteomes" id="UP000077266"/>
    </source>
</evidence>
<feature type="domain" description="DUF6697" evidence="2">
    <location>
        <begin position="110"/>
        <end position="291"/>
    </location>
</feature>
<evidence type="ECO:0000259" key="2">
    <source>
        <dbReference type="Pfam" id="PF20411"/>
    </source>
</evidence>
<dbReference type="InParanoid" id="A0A165L8G6"/>